<dbReference type="RefSeq" id="WP_264433851.1">
    <property type="nucleotide sequence ID" value="NZ_CP081495.1"/>
</dbReference>
<keyword evidence="3" id="KW-1185">Reference proteome</keyword>
<evidence type="ECO:0008006" key="4">
    <source>
        <dbReference type="Google" id="ProtNLM"/>
    </source>
</evidence>
<sequence length="258" mass="28877">MKKTLCLLGFALTSALALGQNIKTKKNQILFDDKPIATFKAQKRWYTISDLNGQEILKIKPNVHVIDQNTREVYYEVTSPDGATYVSIYNKGDKSPISFEKKMLLDFTLAEYKLFTPEGLDTQVAEQILASNLDVKAIIMGKEKVIDDELNRINKIAENSKVDFNDKGEIVLNYKNKYGSLKRKKGSGTFDLIYEIYNADGKQIGIWESANNNGTLVFTNGTSVVIPAQKAKPESRASFDPVATAIVGYAIENKYIKL</sequence>
<keyword evidence="1" id="KW-0732">Signal</keyword>
<name>A0ABY6LYH0_9FLAO</name>
<accession>A0ABY6LYH0</accession>
<evidence type="ECO:0000313" key="2">
    <source>
        <dbReference type="EMBL" id="UYW01383.1"/>
    </source>
</evidence>
<proteinExistence type="predicted"/>
<organism evidence="2 3">
    <name type="scientific">Flavobacterium agricola</name>
    <dbReference type="NCBI Taxonomy" id="2870839"/>
    <lineage>
        <taxon>Bacteria</taxon>
        <taxon>Pseudomonadati</taxon>
        <taxon>Bacteroidota</taxon>
        <taxon>Flavobacteriia</taxon>
        <taxon>Flavobacteriales</taxon>
        <taxon>Flavobacteriaceae</taxon>
        <taxon>Flavobacterium</taxon>
    </lineage>
</organism>
<feature type="signal peptide" evidence="1">
    <location>
        <begin position="1"/>
        <end position="19"/>
    </location>
</feature>
<gene>
    <name evidence="2" type="ORF">K5I29_13290</name>
</gene>
<protein>
    <recommendedName>
        <fullName evidence="4">S9 family peptidase</fullName>
    </recommendedName>
</protein>
<reference evidence="2" key="1">
    <citation type="submission" date="2021-08" db="EMBL/GenBank/DDBJ databases">
        <title>Flavobacterium sp. strain CC-SYL302.</title>
        <authorList>
            <person name="Lin S.-Y."/>
            <person name="Lee T.-H."/>
            <person name="Young C.-C."/>
        </authorList>
    </citation>
    <scope>NUCLEOTIDE SEQUENCE</scope>
    <source>
        <strain evidence="2">CC-SYL302</strain>
    </source>
</reference>
<dbReference type="Proteomes" id="UP001163328">
    <property type="component" value="Chromosome"/>
</dbReference>
<dbReference type="EMBL" id="CP081495">
    <property type="protein sequence ID" value="UYW01383.1"/>
    <property type="molecule type" value="Genomic_DNA"/>
</dbReference>
<evidence type="ECO:0000256" key="1">
    <source>
        <dbReference type="SAM" id="SignalP"/>
    </source>
</evidence>
<feature type="chain" id="PRO_5047273160" description="S9 family peptidase" evidence="1">
    <location>
        <begin position="20"/>
        <end position="258"/>
    </location>
</feature>
<evidence type="ECO:0000313" key="3">
    <source>
        <dbReference type="Proteomes" id="UP001163328"/>
    </source>
</evidence>